<dbReference type="Proteomes" id="UP000298642">
    <property type="component" value="Chromosome"/>
</dbReference>
<protein>
    <recommendedName>
        <fullName evidence="3">Transcriptional regulator</fullName>
    </recommendedName>
</protein>
<evidence type="ECO:0000313" key="1">
    <source>
        <dbReference type="EMBL" id="QQL05866.1"/>
    </source>
</evidence>
<keyword evidence="2" id="KW-1185">Reference proteome</keyword>
<evidence type="ECO:0000313" key="2">
    <source>
        <dbReference type="Proteomes" id="UP000298642"/>
    </source>
</evidence>
<accession>A0A7T7D8S3</accession>
<organism evidence="1 2">
    <name type="scientific">Dysosmobacter welbionis</name>
    <dbReference type="NCBI Taxonomy" id="2093857"/>
    <lineage>
        <taxon>Bacteria</taxon>
        <taxon>Bacillati</taxon>
        <taxon>Bacillota</taxon>
        <taxon>Clostridia</taxon>
        <taxon>Eubacteriales</taxon>
        <taxon>Oscillospiraceae</taxon>
        <taxon>Dysosmobacter</taxon>
    </lineage>
</organism>
<dbReference type="EMBL" id="CP034413">
    <property type="protein sequence ID" value="QQL05866.1"/>
    <property type="molecule type" value="Genomic_DNA"/>
</dbReference>
<dbReference type="KEGG" id="obj:EIO64_18385"/>
<evidence type="ECO:0008006" key="3">
    <source>
        <dbReference type="Google" id="ProtNLM"/>
    </source>
</evidence>
<dbReference type="RefSeq" id="WP_158629707.1">
    <property type="nucleotide sequence ID" value="NZ_CAUWCU010000011.1"/>
</dbReference>
<dbReference type="AlphaFoldDB" id="A0A7T7D8S3"/>
<sequence length="46" mass="5241">MIKARKEATRVFYYLALQDSGIENVARLFADILQILRNAPDKSGED</sequence>
<name>A0A7T7D8S3_9FIRM</name>
<gene>
    <name evidence="1" type="ORF">EIO64_18385</name>
</gene>
<reference evidence="2" key="1">
    <citation type="submission" date="2018-12" db="EMBL/GenBank/DDBJ databases">
        <title>Dusodibacter welbiota gen. nov., sp. nov., isolated from human faeces and emended description of the Oscillibacter genus.</title>
        <authorList>
            <person name="Le Roy T."/>
            <person name="Van der Smissen P."/>
            <person name="Delzenne N."/>
            <person name="Muccioli G."/>
            <person name="Collet J.F."/>
            <person name="Cani P.D."/>
        </authorList>
    </citation>
    <scope>NUCLEOTIDE SEQUENCE [LARGE SCALE GENOMIC DNA]</scope>
    <source>
        <strain evidence="2">J115</strain>
    </source>
</reference>
<proteinExistence type="predicted"/>